<accession>A0A8J3VKJ6</accession>
<gene>
    <name evidence="2" type="ORF">Rhe02_78570</name>
</gene>
<sequence>MAKRQQKLGERARPDRNGSACARIRAQSTSRRTPMGTWDSGPFDNDTAADWCGELDRADPGDRPALIRNALGAAADEEGYLDSDLACEAIAAAAVVAARLPTGQAINSAYAPDFLRSGDRLGLPHDLPTLAVRALDRIMAEDSEWHGLWNDASTDDNPAFDMVGSLRKTLSASPESGSD</sequence>
<evidence type="ECO:0000313" key="3">
    <source>
        <dbReference type="Proteomes" id="UP000612899"/>
    </source>
</evidence>
<feature type="compositionally biased region" description="Basic and acidic residues" evidence="1">
    <location>
        <begin position="7"/>
        <end position="16"/>
    </location>
</feature>
<dbReference type="InterPro" id="IPR025355">
    <property type="entry name" value="DUF4259"/>
</dbReference>
<evidence type="ECO:0008006" key="4">
    <source>
        <dbReference type="Google" id="ProtNLM"/>
    </source>
</evidence>
<evidence type="ECO:0000313" key="2">
    <source>
        <dbReference type="EMBL" id="GIH09790.1"/>
    </source>
</evidence>
<protein>
    <recommendedName>
        <fullName evidence="4">DUF4259 domain-containing protein</fullName>
    </recommendedName>
</protein>
<dbReference type="AlphaFoldDB" id="A0A8J3VKJ6"/>
<proteinExistence type="predicted"/>
<name>A0A8J3VKJ6_9ACTN</name>
<organism evidence="2 3">
    <name type="scientific">Rhizocola hellebori</name>
    <dbReference type="NCBI Taxonomy" id="1392758"/>
    <lineage>
        <taxon>Bacteria</taxon>
        <taxon>Bacillati</taxon>
        <taxon>Actinomycetota</taxon>
        <taxon>Actinomycetes</taxon>
        <taxon>Micromonosporales</taxon>
        <taxon>Micromonosporaceae</taxon>
        <taxon>Rhizocola</taxon>
    </lineage>
</organism>
<evidence type="ECO:0000256" key="1">
    <source>
        <dbReference type="SAM" id="MobiDB-lite"/>
    </source>
</evidence>
<dbReference type="EMBL" id="BONY01000076">
    <property type="protein sequence ID" value="GIH09790.1"/>
    <property type="molecule type" value="Genomic_DNA"/>
</dbReference>
<feature type="region of interest" description="Disordered" evidence="1">
    <location>
        <begin position="1"/>
        <end position="44"/>
    </location>
</feature>
<keyword evidence="3" id="KW-1185">Reference proteome</keyword>
<comment type="caution">
    <text evidence="2">The sequence shown here is derived from an EMBL/GenBank/DDBJ whole genome shotgun (WGS) entry which is preliminary data.</text>
</comment>
<dbReference type="Proteomes" id="UP000612899">
    <property type="component" value="Unassembled WGS sequence"/>
</dbReference>
<reference evidence="2" key="1">
    <citation type="submission" date="2021-01" db="EMBL/GenBank/DDBJ databases">
        <title>Whole genome shotgun sequence of Rhizocola hellebori NBRC 109834.</title>
        <authorList>
            <person name="Komaki H."/>
            <person name="Tamura T."/>
        </authorList>
    </citation>
    <scope>NUCLEOTIDE SEQUENCE</scope>
    <source>
        <strain evidence="2">NBRC 109834</strain>
    </source>
</reference>
<dbReference type="Pfam" id="PF14078">
    <property type="entry name" value="DUF4259"/>
    <property type="match status" value="1"/>
</dbReference>